<dbReference type="WBParaSite" id="ASIM_0001343001-mRNA-1">
    <property type="protein sequence ID" value="ASIM_0001343001-mRNA-1"/>
    <property type="gene ID" value="ASIM_0001343001"/>
</dbReference>
<organism evidence="6">
    <name type="scientific">Anisakis simplex</name>
    <name type="common">Herring worm</name>
    <dbReference type="NCBI Taxonomy" id="6269"/>
    <lineage>
        <taxon>Eukaryota</taxon>
        <taxon>Metazoa</taxon>
        <taxon>Ecdysozoa</taxon>
        <taxon>Nematoda</taxon>
        <taxon>Chromadorea</taxon>
        <taxon>Rhabditida</taxon>
        <taxon>Spirurina</taxon>
        <taxon>Ascaridomorpha</taxon>
        <taxon>Ascaridoidea</taxon>
        <taxon>Anisakidae</taxon>
        <taxon>Anisakis</taxon>
        <taxon>Anisakis simplex complex</taxon>
    </lineage>
</organism>
<dbReference type="Proteomes" id="UP000267096">
    <property type="component" value="Unassembled WGS sequence"/>
</dbReference>
<dbReference type="InterPro" id="IPR057347">
    <property type="entry name" value="TANGO6_N"/>
</dbReference>
<reference evidence="4 5" key="2">
    <citation type="submission" date="2018-11" db="EMBL/GenBank/DDBJ databases">
        <authorList>
            <consortium name="Pathogen Informatics"/>
        </authorList>
    </citation>
    <scope>NUCLEOTIDE SEQUENCE [LARGE SCALE GENOMIC DNA]</scope>
</reference>
<keyword evidence="5" id="KW-1185">Reference proteome</keyword>
<evidence type="ECO:0000313" key="5">
    <source>
        <dbReference type="Proteomes" id="UP000267096"/>
    </source>
</evidence>
<feature type="domain" description="TANGO6 N-terminal" evidence="3">
    <location>
        <begin position="119"/>
        <end position="223"/>
    </location>
</feature>
<evidence type="ECO:0000259" key="3">
    <source>
        <dbReference type="Pfam" id="PF25267"/>
    </source>
</evidence>
<dbReference type="PANTHER" id="PTHR20959">
    <property type="entry name" value="TRANSPORT AND GOLGI ORGANIZATION PROTEIN 6 FAMILY MEMBER"/>
    <property type="match status" value="1"/>
</dbReference>
<dbReference type="AlphaFoldDB" id="A0A0M3JYB8"/>
<sequence length="1076" mass="121391">MSVIRLEMDQCFELLHYAISQEVEEVKTKVYPYDPLKELADRLYDRLVACKWSVDEAAIAHSVASITVPNVPSTSDANKTECLPTVDSRIRYSAMLDLILNKLSTTVKRIAKECADQMNVLSCQQITLLTNALNFYIPTAIIPYLDQGVGFGVEQRSKMVKYWQPLRDDDNFRREQLLNAAKTMNALSKCCTQAKELVATRFIADLIALNEQLLHMNESTMKQSYEMFLLKDVRRPDLMYQFFVLMNPLSASRSKIPSSGWFTMALGRRLSEMVIGSDGIANLTTALTQEGDKSFENALFVQSLADVISKRPQFLKKGDPRRTLYHANILKQFIAVMQRHPSAQKITAWFAASVEAIAVVVPRTVAICFTDSLLHSWEVLLEHNNDKRFLWKDGWTKRLDDSLKVLLLYVQGLSPAVSMQGIQRMKKLFPLWLSLFGSSLHALEQITSSEYRSKCDSFISALQRLLERIVQDPVFESDQQRAKFLLGQLTADDIRMRVEFNTPAAGLITELGMESVNEQRLNYDFVHIYGIASINDDQQLTKARLFDNLLKAIIYLLQSIRKNSKSCAFTLNVLSECVMISRGCTDRDDEAFADDNDSDRFMAIQQDDRSSDPVTNRMRVEYLMGSLGELLAELDVQSESEEILSCVAGVAQVIIESTNRKLEAAIECELHFDVRKEDKQESEMNEARAKSMDMAVALAGAVIIAASASSDKVKSSLSSLGSNMGRFCELLNRSSEENRAQFSTAFESAQKMIDVLKCVGIAVRESSSSAFPTANDTSGAKNSKVLRESKKNTSKLDAILEEIDDAAEAIRGHALIELAKGIRKRDGELLKAVERNDQIMKIVMKKVTDSDSYVYLTAINAMAELAYWKREYFEAMLEFFVDPHGKLIAIIDEMECCEQMKSNEKEDFLLVQRVKIAEAFGKVCRALGDMAPWHFDRLIDPLLSLIMHAEDEQLKSSCVCTIADLVIACKGRKISKHLNEMLLLIEKLLSSAEQSLLRRAAVVLLRSIIVSFDTAVLEGLQSHLRDLHRHLRHLLVMDSDDGVRLLAELCLLDIKEQMDNAVNDLQNSMVKRIRIV</sequence>
<feature type="domain" description="RNA polymerase II assembly factor Rtp1 C-terminal" evidence="2">
    <location>
        <begin position="797"/>
        <end position="930"/>
    </location>
</feature>
<evidence type="ECO:0000259" key="2">
    <source>
        <dbReference type="Pfam" id="PF10363"/>
    </source>
</evidence>
<dbReference type="Gene3D" id="1.25.10.10">
    <property type="entry name" value="Leucine-rich Repeat Variant"/>
    <property type="match status" value="1"/>
</dbReference>
<dbReference type="SUPFAM" id="SSF48371">
    <property type="entry name" value="ARM repeat"/>
    <property type="match status" value="1"/>
</dbReference>
<dbReference type="InterPro" id="IPR011989">
    <property type="entry name" value="ARM-like"/>
</dbReference>
<dbReference type="InterPro" id="IPR019451">
    <property type="entry name" value="Rtp1_C1"/>
</dbReference>
<dbReference type="InterPro" id="IPR016024">
    <property type="entry name" value="ARM-type_fold"/>
</dbReference>
<evidence type="ECO:0000313" key="4">
    <source>
        <dbReference type="EMBL" id="VDK48309.1"/>
    </source>
</evidence>
<dbReference type="Pfam" id="PF25267">
    <property type="entry name" value="TANGO6_N"/>
    <property type="match status" value="1"/>
</dbReference>
<gene>
    <name evidence="4" type="ORF">ASIM_LOCUS12858</name>
</gene>
<dbReference type="Pfam" id="PF10363">
    <property type="entry name" value="RTP1_C1"/>
    <property type="match status" value="1"/>
</dbReference>
<dbReference type="OrthoDB" id="39591at2759"/>
<dbReference type="GO" id="GO:0009306">
    <property type="term" value="P:protein secretion"/>
    <property type="evidence" value="ECO:0007669"/>
    <property type="project" value="TreeGrafter"/>
</dbReference>
<proteinExistence type="inferred from homology"/>
<dbReference type="InterPro" id="IPR039600">
    <property type="entry name" value="TANGO6/Rtp1"/>
</dbReference>
<reference evidence="6" key="1">
    <citation type="submission" date="2017-02" db="UniProtKB">
        <authorList>
            <consortium name="WormBaseParasite"/>
        </authorList>
    </citation>
    <scope>IDENTIFICATION</scope>
</reference>
<protein>
    <submittedName>
        <fullName evidence="6">RTP1_C1 domain-containing protein</fullName>
    </submittedName>
</protein>
<comment type="similarity">
    <text evidence="1">Belongs to the Tango6 family.</text>
</comment>
<dbReference type="EMBL" id="UYRR01031264">
    <property type="protein sequence ID" value="VDK48309.1"/>
    <property type="molecule type" value="Genomic_DNA"/>
</dbReference>
<dbReference type="PANTHER" id="PTHR20959:SF1">
    <property type="entry name" value="TRANSPORT AND GOLGI ORGANIZATION PROTEIN 6 HOMOLOG"/>
    <property type="match status" value="1"/>
</dbReference>
<evidence type="ECO:0000256" key="1">
    <source>
        <dbReference type="ARBA" id="ARBA00005724"/>
    </source>
</evidence>
<accession>A0A0M3JYB8</accession>
<name>A0A0M3JYB8_ANISI</name>
<evidence type="ECO:0000313" key="6">
    <source>
        <dbReference type="WBParaSite" id="ASIM_0001343001-mRNA-1"/>
    </source>
</evidence>